<evidence type="ECO:0000313" key="1">
    <source>
        <dbReference type="EMBL" id="ASQ30922.1"/>
    </source>
</evidence>
<accession>A0A222MZC9</accession>
<dbReference type="InterPro" id="IPR009078">
    <property type="entry name" value="Ferritin-like_SF"/>
</dbReference>
<keyword evidence="2" id="KW-1185">Reference proteome</keyword>
<dbReference type="PANTHER" id="PTHR42782">
    <property type="entry name" value="SI:CH73-314G15.3"/>
    <property type="match status" value="1"/>
</dbReference>
<dbReference type="OrthoDB" id="9778629at2"/>
<dbReference type="EMBL" id="CP022347">
    <property type="protein sequence ID" value="ASQ30922.1"/>
    <property type="molecule type" value="Genomic_DNA"/>
</dbReference>
<reference evidence="1 2" key="1">
    <citation type="submission" date="2017-07" db="EMBL/GenBank/DDBJ databases">
        <title>Analysis of two Campylobacter avium genomes and identification of a novel hippuricase gene.</title>
        <authorList>
            <person name="Miller W.G."/>
            <person name="Chapman M.H."/>
            <person name="Yee E."/>
            <person name="Revez J."/>
            <person name="Bono J.L."/>
            <person name="Rossi M."/>
        </authorList>
    </citation>
    <scope>NUCLEOTIDE SEQUENCE [LARGE SCALE GENOMIC DNA]</scope>
    <source>
        <strain evidence="1 2">LMG 24591</strain>
    </source>
</reference>
<sequence>MSEFFTSLEQILYADDIDKKFNDFFNFIDDFKSKKMLFNHEAANVLKDNFHPNLRLKEVIKIKRIKEPNSKQSLAVFLHAIAHIEFSAINLALDTSYRFRFLPFDFYKDFLEVAEDEIRHFSLLEKALNELGYKYTDFEAHDTIHSACKATANSLKYRMAVVHRGLEAKGLDANVFVLKKIQNESLSLKKFLEETLKIILDDEINHVSKGDIWWKANKDEQESFIEICAKFKSYVLAGKILNKEARLKAGFDESELDELEDFYKNKHKFT</sequence>
<protein>
    <submittedName>
        <fullName evidence="1">DUF455 domain protein</fullName>
    </submittedName>
</protein>
<dbReference type="InterPro" id="IPR011197">
    <property type="entry name" value="UCP012318"/>
</dbReference>
<dbReference type="RefSeq" id="WP_094325719.1">
    <property type="nucleotide sequence ID" value="NZ_CP022347.1"/>
</dbReference>
<dbReference type="CDD" id="cd00657">
    <property type="entry name" value="Ferritin_like"/>
    <property type="match status" value="1"/>
</dbReference>
<organism evidence="1 2">
    <name type="scientific">Campylobacter avium LMG 24591</name>
    <dbReference type="NCBI Taxonomy" id="522484"/>
    <lineage>
        <taxon>Bacteria</taxon>
        <taxon>Pseudomonadati</taxon>
        <taxon>Campylobacterota</taxon>
        <taxon>Epsilonproteobacteria</taxon>
        <taxon>Campylobacterales</taxon>
        <taxon>Campylobacteraceae</taxon>
        <taxon>Campylobacter</taxon>
    </lineage>
</organism>
<proteinExistence type="predicted"/>
<dbReference type="InterPro" id="IPR007402">
    <property type="entry name" value="DUF455"/>
</dbReference>
<dbReference type="PIRSF" id="PIRSF012318">
    <property type="entry name" value="UCP012318"/>
    <property type="match status" value="1"/>
</dbReference>
<dbReference type="Pfam" id="PF04305">
    <property type="entry name" value="DUF455"/>
    <property type="match status" value="1"/>
</dbReference>
<name>A0A222MZC9_9BACT</name>
<dbReference type="SUPFAM" id="SSF47240">
    <property type="entry name" value="Ferritin-like"/>
    <property type="match status" value="1"/>
</dbReference>
<evidence type="ECO:0000313" key="2">
    <source>
        <dbReference type="Proteomes" id="UP000201169"/>
    </source>
</evidence>
<dbReference type="AlphaFoldDB" id="A0A222MZC9"/>
<dbReference type="PANTHER" id="PTHR42782:SF4">
    <property type="entry name" value="DUF455 DOMAIN-CONTAINING PROTEIN"/>
    <property type="match status" value="1"/>
</dbReference>
<gene>
    <name evidence="1" type="ORF">CAV_1297</name>
</gene>
<dbReference type="Proteomes" id="UP000201169">
    <property type="component" value="Chromosome"/>
</dbReference>
<dbReference type="KEGG" id="cavi:CAV_1297"/>